<keyword evidence="4" id="KW-1185">Reference proteome</keyword>
<dbReference type="EMBL" id="JBHUDI010000001">
    <property type="protein sequence ID" value="MFD1562200.1"/>
    <property type="molecule type" value="Genomic_DNA"/>
</dbReference>
<protein>
    <submittedName>
        <fullName evidence="3">Amidohydrolase family protein</fullName>
    </submittedName>
</protein>
<evidence type="ECO:0000259" key="2">
    <source>
        <dbReference type="Pfam" id="PF04909"/>
    </source>
</evidence>
<dbReference type="Pfam" id="PF04909">
    <property type="entry name" value="Amidohydro_2"/>
    <property type="match status" value="1"/>
</dbReference>
<dbReference type="PANTHER" id="PTHR42889:SF1">
    <property type="entry name" value="BLR3681 PROTEIN"/>
    <property type="match status" value="1"/>
</dbReference>
<dbReference type="RefSeq" id="WP_390283556.1">
    <property type="nucleotide sequence ID" value="NZ_JBHUDI010000001.1"/>
</dbReference>
<evidence type="ECO:0000313" key="4">
    <source>
        <dbReference type="Proteomes" id="UP001597076"/>
    </source>
</evidence>
<gene>
    <name evidence="3" type="ORF">ACFR99_01265</name>
</gene>
<name>A0ABD6BCA9_9EURY</name>
<evidence type="ECO:0000256" key="1">
    <source>
        <dbReference type="SAM" id="MobiDB-lite"/>
    </source>
</evidence>
<dbReference type="InterPro" id="IPR006680">
    <property type="entry name" value="Amidohydro-rel"/>
</dbReference>
<evidence type="ECO:0000313" key="3">
    <source>
        <dbReference type="EMBL" id="MFD1562200.1"/>
    </source>
</evidence>
<sequence>MVEGTCHTYHVSEENALNPQAVGTGNGLFEIINALHPDGYEMPPEKWFKDDTAEELAELMWLETDIDIARFFSTKLTDYFADGMNRLDTGVELREEYGDFRVPTVMGSVNPIADDAIKEMERQVEEENVDGFKLYPAFFEDGQTLDMRLDNPDVGVPIIEKAVELGVPHIAVHKSVPYGQTNFETYDVGDMEEAASMFPEVTFEVVHAGLSFLDETKFLLQRYPNVWANLEITAFLVAESPMNFAEVLAELLVWGGPERIIWSTGPTAVHPQPLIEAFWEFQFPEMLLENGVPPLTDEIKRMILGENALRMMGKDPDEVRSKLEDINDEVAQLRAEQDERPEPWASIKPTGASEPMQQPRARQKAASDD</sequence>
<reference evidence="3 4" key="1">
    <citation type="journal article" date="2019" name="Int. J. Syst. Evol. Microbiol.">
        <title>The Global Catalogue of Microorganisms (GCM) 10K type strain sequencing project: providing services to taxonomists for standard genome sequencing and annotation.</title>
        <authorList>
            <consortium name="The Broad Institute Genomics Platform"/>
            <consortium name="The Broad Institute Genome Sequencing Center for Infectious Disease"/>
            <person name="Wu L."/>
            <person name="Ma J."/>
        </authorList>
    </citation>
    <scope>NUCLEOTIDE SEQUENCE [LARGE SCALE GENOMIC DNA]</scope>
    <source>
        <strain evidence="3 4">CGMCC 1.12230</strain>
    </source>
</reference>
<proteinExistence type="predicted"/>
<feature type="region of interest" description="Disordered" evidence="1">
    <location>
        <begin position="325"/>
        <end position="369"/>
    </location>
</feature>
<dbReference type="Gene3D" id="3.20.20.140">
    <property type="entry name" value="Metal-dependent hydrolases"/>
    <property type="match status" value="1"/>
</dbReference>
<dbReference type="PANTHER" id="PTHR42889">
    <property type="entry name" value="BLR3681 PROTEIN"/>
    <property type="match status" value="1"/>
</dbReference>
<dbReference type="InterPro" id="IPR032466">
    <property type="entry name" value="Metal_Hydrolase"/>
</dbReference>
<dbReference type="AlphaFoldDB" id="A0ABD6BCA9"/>
<feature type="domain" description="Amidohydrolase-related" evidence="2">
    <location>
        <begin position="101"/>
        <end position="312"/>
    </location>
</feature>
<comment type="caution">
    <text evidence="3">The sequence shown here is derived from an EMBL/GenBank/DDBJ whole genome shotgun (WGS) entry which is preliminary data.</text>
</comment>
<dbReference type="SUPFAM" id="SSF51556">
    <property type="entry name" value="Metallo-dependent hydrolases"/>
    <property type="match status" value="1"/>
</dbReference>
<organism evidence="3 4">
    <name type="scientific">Haloarchaeobius amylolyticus</name>
    <dbReference type="NCBI Taxonomy" id="1198296"/>
    <lineage>
        <taxon>Archaea</taxon>
        <taxon>Methanobacteriati</taxon>
        <taxon>Methanobacteriota</taxon>
        <taxon>Stenosarchaea group</taxon>
        <taxon>Halobacteria</taxon>
        <taxon>Halobacteriales</taxon>
        <taxon>Halorubellaceae</taxon>
        <taxon>Haloarchaeobius</taxon>
    </lineage>
</organism>
<accession>A0ABD6BCA9</accession>
<dbReference type="Proteomes" id="UP001597076">
    <property type="component" value="Unassembled WGS sequence"/>
</dbReference>